<reference evidence="2 3" key="1">
    <citation type="submission" date="2019-10" db="EMBL/GenBank/DDBJ databases">
        <title>Genome sequence of Azospirillum formosense CC-Nfb-7.</title>
        <authorList>
            <person name="Ambrosini A."/>
            <person name="Sant'Anna F.H."/>
            <person name="Cassan F.D."/>
            <person name="Souza E.M."/>
            <person name="Passaglia L.M.P."/>
        </authorList>
    </citation>
    <scope>NUCLEOTIDE SEQUENCE [LARGE SCALE GENOMIC DNA]</scope>
    <source>
        <strain evidence="2 3">CC-NFb-7</strain>
    </source>
</reference>
<organism evidence="2 3">
    <name type="scientific">Azospirillum formosense</name>
    <dbReference type="NCBI Taxonomy" id="861533"/>
    <lineage>
        <taxon>Bacteria</taxon>
        <taxon>Pseudomonadati</taxon>
        <taxon>Pseudomonadota</taxon>
        <taxon>Alphaproteobacteria</taxon>
        <taxon>Rhodospirillales</taxon>
        <taxon>Azospirillaceae</taxon>
        <taxon>Azospirillum</taxon>
    </lineage>
</organism>
<feature type="region of interest" description="Disordered" evidence="1">
    <location>
        <begin position="20"/>
        <end position="93"/>
    </location>
</feature>
<dbReference type="EMBL" id="WHOR01000022">
    <property type="protein sequence ID" value="NUB18597.1"/>
    <property type="molecule type" value="Genomic_DNA"/>
</dbReference>
<feature type="compositionally biased region" description="Pro residues" evidence="1">
    <location>
        <begin position="40"/>
        <end position="58"/>
    </location>
</feature>
<evidence type="ECO:0000313" key="2">
    <source>
        <dbReference type="EMBL" id="NUB18597.1"/>
    </source>
</evidence>
<gene>
    <name evidence="2" type="ORF">GBZ26_05090</name>
</gene>
<evidence type="ECO:0000256" key="1">
    <source>
        <dbReference type="SAM" id="MobiDB-lite"/>
    </source>
</evidence>
<dbReference type="Proteomes" id="UP000639419">
    <property type="component" value="Unassembled WGS sequence"/>
</dbReference>
<proteinExistence type="predicted"/>
<accession>A0ABX2KSC6</accession>
<protein>
    <submittedName>
        <fullName evidence="2">Uncharacterized protein</fullName>
    </submittedName>
</protein>
<name>A0ABX2KSC6_9PROT</name>
<dbReference type="RefSeq" id="WP_211104588.1">
    <property type="nucleotide sequence ID" value="NZ_WHOR01000022.1"/>
</dbReference>
<evidence type="ECO:0000313" key="3">
    <source>
        <dbReference type="Proteomes" id="UP000639419"/>
    </source>
</evidence>
<keyword evidence="3" id="KW-1185">Reference proteome</keyword>
<sequence length="115" mass="11947">TRYLFFSRCATLTSTHPCISRVCSGEDNDAGQTPSRAPAPGRPPPPPGPAAPGSPPASDPAAPAPATEEEKDPAKAAEALVQRRNRGRAGTVQTSWRGALDVGALVPLRKRLLGE</sequence>
<comment type="caution">
    <text evidence="2">The sequence shown here is derived from an EMBL/GenBank/DDBJ whole genome shotgun (WGS) entry which is preliminary data.</text>
</comment>
<feature type="non-terminal residue" evidence="2">
    <location>
        <position position="1"/>
    </location>
</feature>